<accession>A0ACB9NWZ2</accession>
<dbReference type="Proteomes" id="UP001057402">
    <property type="component" value="Chromosome 7"/>
</dbReference>
<gene>
    <name evidence="1" type="ORF">MLD38_023793</name>
</gene>
<name>A0ACB9NWZ2_9MYRT</name>
<dbReference type="EMBL" id="CM042886">
    <property type="protein sequence ID" value="KAI4338780.1"/>
    <property type="molecule type" value="Genomic_DNA"/>
</dbReference>
<comment type="caution">
    <text evidence="1">The sequence shown here is derived from an EMBL/GenBank/DDBJ whole genome shotgun (WGS) entry which is preliminary data.</text>
</comment>
<keyword evidence="2" id="KW-1185">Reference proteome</keyword>
<evidence type="ECO:0000313" key="2">
    <source>
        <dbReference type="Proteomes" id="UP001057402"/>
    </source>
</evidence>
<proteinExistence type="predicted"/>
<organism evidence="1 2">
    <name type="scientific">Melastoma candidum</name>
    <dbReference type="NCBI Taxonomy" id="119954"/>
    <lineage>
        <taxon>Eukaryota</taxon>
        <taxon>Viridiplantae</taxon>
        <taxon>Streptophyta</taxon>
        <taxon>Embryophyta</taxon>
        <taxon>Tracheophyta</taxon>
        <taxon>Spermatophyta</taxon>
        <taxon>Magnoliopsida</taxon>
        <taxon>eudicotyledons</taxon>
        <taxon>Gunneridae</taxon>
        <taxon>Pentapetalae</taxon>
        <taxon>rosids</taxon>
        <taxon>malvids</taxon>
        <taxon>Myrtales</taxon>
        <taxon>Melastomataceae</taxon>
        <taxon>Melastomatoideae</taxon>
        <taxon>Melastomateae</taxon>
        <taxon>Melastoma</taxon>
    </lineage>
</organism>
<reference evidence="2" key="1">
    <citation type="journal article" date="2023" name="Front. Plant Sci.">
        <title>Chromosomal-level genome assembly of Melastoma candidum provides insights into trichome evolution.</title>
        <authorList>
            <person name="Zhong Y."/>
            <person name="Wu W."/>
            <person name="Sun C."/>
            <person name="Zou P."/>
            <person name="Liu Y."/>
            <person name="Dai S."/>
            <person name="Zhou R."/>
        </authorList>
    </citation>
    <scope>NUCLEOTIDE SEQUENCE [LARGE SCALE GENOMIC DNA]</scope>
</reference>
<protein>
    <submittedName>
        <fullName evidence="1">Uncharacterized protein</fullName>
    </submittedName>
</protein>
<evidence type="ECO:0000313" key="1">
    <source>
        <dbReference type="EMBL" id="KAI4338780.1"/>
    </source>
</evidence>
<sequence length="515" mass="58120">MDVSLDSLPLLLRFNNHLFSVILTVLIFFAVKACFHKRSSSRFSNMKLPPGPKPLPVLGNMHLLRGGMLHVVLRDLAKTYGPICHLKLGQISLVSVSSSEVAKEILKTQELMFAQRDKLPILEMTSFDHSSPAFAPYGEYWRTIKKIYMTELFSPGRLRNFRSLREMEIKGLVESVYSTAGLPFSLSEMIVASANSIISKASFGSQCKRAENYLSAVTEQFRLAGQFSLPMVFPSLQFLYHLDGTKSKMSRFNAIYDDILGSIIADSRNRAKSLDHSSSYKENLADVLLRLQESPETRISLTDNTIKDVILDIINGGTDTSPTAVEWALSEMLKNPDVMKRAQTELRDALKGKPVLEESDLEKIKYLKLIIKETFRLHPPATMFGRVMREDCSIHRYDIPKDSLVVINAWSMGRDPNYWENPEKFYPERFLGSSIDLAGKHFEFLPFGMGRRMCPGMGFALANMELTLANLMYYFDWQLANGLPPAELDMAELSGQVTKRLNPLLVVATPHQPTA</sequence>